<reference evidence="9" key="3">
    <citation type="submission" date="2020-06" db="EMBL/GenBank/DDBJ databases">
        <authorList>
            <person name="Arumugam K."/>
            <person name="Besarab I."/>
            <person name="Haryono M."/>
            <person name="Bagci C."/>
            <person name="Beier S."/>
            <person name="Buchfink B."/>
            <person name="Gorska A."/>
            <person name="Qiu G."/>
            <person name="Huson D.H."/>
            <person name="Williams R.B."/>
        </authorList>
    </citation>
    <scope>NUCLEOTIDE SEQUENCE</scope>
    <source>
        <strain evidence="9">SSA1</strain>
    </source>
</reference>
<evidence type="ECO:0000313" key="11">
    <source>
        <dbReference type="Proteomes" id="UP000509684"/>
    </source>
</evidence>
<dbReference type="Pfam" id="PF00108">
    <property type="entry name" value="Thiolase_N"/>
    <property type="match status" value="1"/>
</dbReference>
<dbReference type="CDD" id="cd00751">
    <property type="entry name" value="thiolase"/>
    <property type="match status" value="1"/>
</dbReference>
<dbReference type="Proteomes" id="UP000021315">
    <property type="component" value="Unassembled WGS sequence"/>
</dbReference>
<dbReference type="NCBIfam" id="TIGR01930">
    <property type="entry name" value="AcCoA-C-Actrans"/>
    <property type="match status" value="1"/>
</dbReference>
<feature type="active site" description="Proton acceptor" evidence="4">
    <location>
        <position position="384"/>
    </location>
</feature>
<name>A0A080ML33_9PROT</name>
<dbReference type="PANTHER" id="PTHR18919">
    <property type="entry name" value="ACETYL-COA C-ACYLTRANSFERASE"/>
    <property type="match status" value="1"/>
</dbReference>
<protein>
    <submittedName>
        <fullName evidence="9">Acetyl-CoA C-acetyltransferase</fullName>
        <ecNumber evidence="8 9">2.3.1.9</ecNumber>
    </submittedName>
    <submittedName>
        <fullName evidence="8">Putative acetyl-CoA acyltransferase</fullName>
    </submittedName>
</protein>
<dbReference type="EMBL" id="JDST02000005">
    <property type="protein sequence ID" value="KFB78329.1"/>
    <property type="molecule type" value="Genomic_DNA"/>
</dbReference>
<dbReference type="AlphaFoldDB" id="A0A080ML33"/>
<dbReference type="EC" id="2.3.1.9" evidence="8 9"/>
<dbReference type="InterPro" id="IPR002155">
    <property type="entry name" value="Thiolase"/>
</dbReference>
<sequence>MGFQPVYVVDGARTPFLKGRNAPGPFTASDLAVQVGRALLIRQPFLPSDLDEVILGCVSPSPDEVNIGRLVALRLGCGHRVPAWTVMRNCASGMQAIDSAMANIQNGRSRLVLAGGVDALSHAPLLYNETMVRWFAQMMQARTLSQKIGLFTRLRLSQALSPVIGLLKGLTDPVVGLLMGQTAENLAWRFGISRQQMDEYSVRSHQRAVAARTAGHLGEIVPLVDGKGKVYNDDDGVRADSSMAGLAKLKPFFDRKYGRVTPGNSSQISDGAAWLLLASAAAVEEWQLEPLGAIIDSQWAGLDPAQMGLGPVHAATQILQRHQLGLADIDLWEINEAFAAQVLGCLAAWASDDYCREQLGLPGALGQIAPERLNIDGSAIAIGHPVGASGARIVLHLLQALRIARAKRGIAAICIGGGQGGAMLLETFDQAQVKRRTS</sequence>
<evidence type="ECO:0000259" key="6">
    <source>
        <dbReference type="Pfam" id="PF00108"/>
    </source>
</evidence>
<dbReference type="InterPro" id="IPR020610">
    <property type="entry name" value="Thiolase_AS"/>
</dbReference>
<feature type="domain" description="Thiolase N-terminal" evidence="6">
    <location>
        <begin position="6"/>
        <end position="280"/>
    </location>
</feature>
<comment type="similarity">
    <text evidence="1 5">Belongs to the thiolase-like superfamily. Thiolase family.</text>
</comment>
<gene>
    <name evidence="8" type="ORF">AW06_000280</name>
    <name evidence="9" type="ORF">HWD57_14930</name>
</gene>
<dbReference type="EMBL" id="CP058708">
    <property type="protein sequence ID" value="QLH50941.1"/>
    <property type="molecule type" value="Genomic_DNA"/>
</dbReference>
<keyword evidence="10" id="KW-1185">Reference proteome</keyword>
<keyword evidence="2 5" id="KW-0808">Transferase</keyword>
<evidence type="ECO:0000313" key="10">
    <source>
        <dbReference type="Proteomes" id="UP000021315"/>
    </source>
</evidence>
<feature type="active site" description="Acyl-thioester intermediate" evidence="4">
    <location>
        <position position="90"/>
    </location>
</feature>
<dbReference type="SUPFAM" id="SSF53901">
    <property type="entry name" value="Thiolase-like"/>
    <property type="match status" value="2"/>
</dbReference>
<dbReference type="NCBIfam" id="NF006030">
    <property type="entry name" value="PRK08170.1"/>
    <property type="match status" value="1"/>
</dbReference>
<evidence type="ECO:0000313" key="8">
    <source>
        <dbReference type="EMBL" id="KFB78329.1"/>
    </source>
</evidence>
<dbReference type="STRING" id="1453999.AW06_000280"/>
<evidence type="ECO:0000256" key="5">
    <source>
        <dbReference type="RuleBase" id="RU003557"/>
    </source>
</evidence>
<reference evidence="9 11" key="2">
    <citation type="journal article" date="2019" name="Microbiome">
        <title>Annotated bacterial chromosomes from frame-shift-corrected long-read metagenomic data.</title>
        <authorList>
            <person name="Arumugam K."/>
            <person name="Bagci C."/>
            <person name="Bessarab I."/>
            <person name="Beier S."/>
            <person name="Buchfink B."/>
            <person name="Gorska A."/>
            <person name="Qiu G."/>
            <person name="Huson D.H."/>
            <person name="Williams R.B.H."/>
        </authorList>
    </citation>
    <scope>NUCLEOTIDE SEQUENCE [LARGE SCALE GENOMIC DNA]</scope>
    <source>
        <strain evidence="9">SSA1</strain>
    </source>
</reference>
<evidence type="ECO:0000313" key="9">
    <source>
        <dbReference type="EMBL" id="QLH50941.1"/>
    </source>
</evidence>
<dbReference type="InterPro" id="IPR020616">
    <property type="entry name" value="Thiolase_N"/>
</dbReference>
<reference evidence="8 10" key="1">
    <citation type="submission" date="2014-02" db="EMBL/GenBank/DDBJ databases">
        <title>Expanding our view of genomic diversity in Candidatus Accumulibacter clades.</title>
        <authorList>
            <person name="Skennerton C.T."/>
            <person name="Barr J.J."/>
            <person name="Slater F.R."/>
            <person name="Bond P.L."/>
            <person name="Tyson G.W."/>
        </authorList>
    </citation>
    <scope>NUCLEOTIDE SEQUENCE [LARGE SCALE GENOMIC DNA]</scope>
    <source>
        <strain evidence="10">SK-02</strain>
    </source>
</reference>
<dbReference type="PROSITE" id="PS00099">
    <property type="entry name" value="THIOLASE_3"/>
    <property type="match status" value="1"/>
</dbReference>
<evidence type="ECO:0000259" key="7">
    <source>
        <dbReference type="Pfam" id="PF02803"/>
    </source>
</evidence>
<evidence type="ECO:0000256" key="1">
    <source>
        <dbReference type="ARBA" id="ARBA00010982"/>
    </source>
</evidence>
<dbReference type="RefSeq" id="WP_034944445.1">
    <property type="nucleotide sequence ID" value="NZ_JDST02000005.1"/>
</dbReference>
<evidence type="ECO:0000256" key="4">
    <source>
        <dbReference type="PIRSR" id="PIRSR000429-1"/>
    </source>
</evidence>
<dbReference type="Gene3D" id="3.40.47.10">
    <property type="match status" value="1"/>
</dbReference>
<keyword evidence="3 5" id="KW-0012">Acyltransferase</keyword>
<evidence type="ECO:0000256" key="3">
    <source>
        <dbReference type="ARBA" id="ARBA00023315"/>
    </source>
</evidence>
<dbReference type="GO" id="GO:0003985">
    <property type="term" value="F:acetyl-CoA C-acetyltransferase activity"/>
    <property type="evidence" value="ECO:0007669"/>
    <property type="project" value="UniProtKB-EC"/>
</dbReference>
<dbReference type="InterPro" id="IPR016039">
    <property type="entry name" value="Thiolase-like"/>
</dbReference>
<dbReference type="KEGG" id="acog:HWD57_14930"/>
<proteinExistence type="inferred from homology"/>
<accession>A0A080ML33</accession>
<evidence type="ECO:0000256" key="2">
    <source>
        <dbReference type="ARBA" id="ARBA00022679"/>
    </source>
</evidence>
<feature type="active site" description="Proton acceptor" evidence="4">
    <location>
        <position position="414"/>
    </location>
</feature>
<dbReference type="InterPro" id="IPR020617">
    <property type="entry name" value="Thiolase_C"/>
</dbReference>
<dbReference type="PIRSF" id="PIRSF000429">
    <property type="entry name" value="Ac-CoA_Ac_transf"/>
    <property type="match status" value="1"/>
</dbReference>
<dbReference type="PANTHER" id="PTHR18919:SF151">
    <property type="entry name" value="BLR2427 PROTEIN"/>
    <property type="match status" value="1"/>
</dbReference>
<dbReference type="Proteomes" id="UP000509684">
    <property type="component" value="Chromosome"/>
</dbReference>
<dbReference type="Pfam" id="PF02803">
    <property type="entry name" value="Thiolase_C"/>
    <property type="match status" value="1"/>
</dbReference>
<accession>A0A7D5SQ23</accession>
<organism evidence="8 10">
    <name type="scientific">Candidatus Accumulibacter cognatus</name>
    <dbReference type="NCBI Taxonomy" id="2954383"/>
    <lineage>
        <taxon>Bacteria</taxon>
        <taxon>Pseudomonadati</taxon>
        <taxon>Pseudomonadota</taxon>
        <taxon>Betaproteobacteria</taxon>
        <taxon>Candidatus Accumulibacter</taxon>
    </lineage>
</organism>
<feature type="domain" description="Thiolase C-terminal" evidence="7">
    <location>
        <begin position="289"/>
        <end position="426"/>
    </location>
</feature>